<gene>
    <name evidence="2" type="ORF">chiPu_0012771</name>
</gene>
<dbReference type="OrthoDB" id="275278at2759"/>
<evidence type="ECO:0000313" key="3">
    <source>
        <dbReference type="Proteomes" id="UP000287033"/>
    </source>
</evidence>
<protein>
    <recommendedName>
        <fullName evidence="1">DNA polymerase nu pseudo-exo domain-containing protein</fullName>
    </recommendedName>
</protein>
<sequence length="156" mass="17654">LMLRILSCRGCIISFKAKDLLRTVLQHCKDSVSWKQASEWEILDPRIAGWLLDPGDNVSCFRALVLKHCGDSSASQLTEAAGNTKLQDLCAGLHLLHQLMMDLRAKLQAHHLWKLFCTVELQLIPILAVMETFRIHVNKEDLKRTSELLGVSRLVL</sequence>
<comment type="caution">
    <text evidence="2">The sequence shown here is derived from an EMBL/GenBank/DDBJ whole genome shotgun (WGS) entry which is preliminary data.</text>
</comment>
<dbReference type="Proteomes" id="UP000287033">
    <property type="component" value="Unassembled WGS sequence"/>
</dbReference>
<dbReference type="PANTHER" id="PTHR10133">
    <property type="entry name" value="DNA POLYMERASE I"/>
    <property type="match status" value="1"/>
</dbReference>
<dbReference type="GO" id="GO:0003887">
    <property type="term" value="F:DNA-directed DNA polymerase activity"/>
    <property type="evidence" value="ECO:0007669"/>
    <property type="project" value="InterPro"/>
</dbReference>
<proteinExistence type="predicted"/>
<organism evidence="2 3">
    <name type="scientific">Chiloscyllium punctatum</name>
    <name type="common">Brownbanded bambooshark</name>
    <name type="synonym">Hemiscyllium punctatum</name>
    <dbReference type="NCBI Taxonomy" id="137246"/>
    <lineage>
        <taxon>Eukaryota</taxon>
        <taxon>Metazoa</taxon>
        <taxon>Chordata</taxon>
        <taxon>Craniata</taxon>
        <taxon>Vertebrata</taxon>
        <taxon>Chondrichthyes</taxon>
        <taxon>Elasmobranchii</taxon>
        <taxon>Galeomorphii</taxon>
        <taxon>Galeoidea</taxon>
        <taxon>Orectolobiformes</taxon>
        <taxon>Hemiscylliidae</taxon>
        <taxon>Chiloscyllium</taxon>
    </lineage>
</organism>
<evidence type="ECO:0000259" key="1">
    <source>
        <dbReference type="Pfam" id="PF18049"/>
    </source>
</evidence>
<dbReference type="InterPro" id="IPR036397">
    <property type="entry name" value="RNaseH_sf"/>
</dbReference>
<dbReference type="PANTHER" id="PTHR10133:SF27">
    <property type="entry name" value="DNA POLYMERASE NU"/>
    <property type="match status" value="1"/>
</dbReference>
<dbReference type="Gene3D" id="3.30.420.10">
    <property type="entry name" value="Ribonuclease H-like superfamily/Ribonuclease H"/>
    <property type="match status" value="1"/>
</dbReference>
<dbReference type="GO" id="GO:0006261">
    <property type="term" value="P:DNA-templated DNA replication"/>
    <property type="evidence" value="ECO:0007669"/>
    <property type="project" value="InterPro"/>
</dbReference>
<name>A0A401SV92_CHIPU</name>
<dbReference type="GO" id="GO:0003676">
    <property type="term" value="F:nucleic acid binding"/>
    <property type="evidence" value="ECO:0007669"/>
    <property type="project" value="InterPro"/>
</dbReference>
<dbReference type="EMBL" id="BEZZ01000585">
    <property type="protein sequence ID" value="GCC34298.1"/>
    <property type="molecule type" value="Genomic_DNA"/>
</dbReference>
<feature type="non-terminal residue" evidence="2">
    <location>
        <position position="1"/>
    </location>
</feature>
<dbReference type="Pfam" id="PF18049">
    <property type="entry name" value="DNA_pol_P_Exo"/>
    <property type="match status" value="1"/>
</dbReference>
<evidence type="ECO:0000313" key="2">
    <source>
        <dbReference type="EMBL" id="GCC34298.1"/>
    </source>
</evidence>
<dbReference type="InterPro" id="IPR002298">
    <property type="entry name" value="DNA_polymerase_A"/>
</dbReference>
<dbReference type="GO" id="GO:0006302">
    <property type="term" value="P:double-strand break repair"/>
    <property type="evidence" value="ECO:0007669"/>
    <property type="project" value="TreeGrafter"/>
</dbReference>
<reference evidence="2 3" key="1">
    <citation type="journal article" date="2018" name="Nat. Ecol. Evol.">
        <title>Shark genomes provide insights into elasmobranch evolution and the origin of vertebrates.</title>
        <authorList>
            <person name="Hara Y"/>
            <person name="Yamaguchi K"/>
            <person name="Onimaru K"/>
            <person name="Kadota M"/>
            <person name="Koyanagi M"/>
            <person name="Keeley SD"/>
            <person name="Tatsumi K"/>
            <person name="Tanaka K"/>
            <person name="Motone F"/>
            <person name="Kageyama Y"/>
            <person name="Nozu R"/>
            <person name="Adachi N"/>
            <person name="Nishimura O"/>
            <person name="Nakagawa R"/>
            <person name="Tanegashima C"/>
            <person name="Kiyatake I"/>
            <person name="Matsumoto R"/>
            <person name="Murakumo K"/>
            <person name="Nishida K"/>
            <person name="Terakita A"/>
            <person name="Kuratani S"/>
            <person name="Sato K"/>
            <person name="Hyodo S Kuraku.S."/>
        </authorList>
    </citation>
    <scope>NUCLEOTIDE SEQUENCE [LARGE SCALE GENOMIC DNA]</scope>
</reference>
<dbReference type="InterPro" id="IPR040940">
    <property type="entry name" value="DNA_pol_P_Exo"/>
</dbReference>
<dbReference type="AlphaFoldDB" id="A0A401SV92"/>
<accession>A0A401SV92</accession>
<keyword evidence="3" id="KW-1185">Reference proteome</keyword>
<feature type="domain" description="DNA polymerase nu pseudo-exo" evidence="1">
    <location>
        <begin position="2"/>
        <end position="108"/>
    </location>
</feature>